<dbReference type="PROSITE" id="PS51450">
    <property type="entry name" value="LRR"/>
    <property type="match status" value="1"/>
</dbReference>
<feature type="domain" description="NB-ARC" evidence="8">
    <location>
        <begin position="207"/>
        <end position="361"/>
    </location>
</feature>
<keyword evidence="6" id="KW-0067">ATP-binding</keyword>
<dbReference type="InterPro" id="IPR058922">
    <property type="entry name" value="WHD_DRP"/>
</dbReference>
<evidence type="ECO:0000256" key="7">
    <source>
        <dbReference type="SAM" id="Coils"/>
    </source>
</evidence>
<accession>A0A8J5EPR6</accession>
<reference evidence="12 13" key="1">
    <citation type="submission" date="2020-08" db="EMBL/GenBank/DDBJ databases">
        <title>Plant Genome Project.</title>
        <authorList>
            <person name="Zhang R.-G."/>
        </authorList>
    </citation>
    <scope>NUCLEOTIDE SEQUENCE [LARGE SCALE GENOMIC DNA]</scope>
    <source>
        <tissue evidence="12">Rhizome</tissue>
    </source>
</reference>
<dbReference type="Pfam" id="PF13855">
    <property type="entry name" value="LRR_8"/>
    <property type="match status" value="1"/>
</dbReference>
<keyword evidence="13" id="KW-1185">Reference proteome</keyword>
<dbReference type="EMBL" id="JACMSC010000022">
    <property type="protein sequence ID" value="KAG6469336.1"/>
    <property type="molecule type" value="Genomic_DNA"/>
</dbReference>
<dbReference type="InterPro" id="IPR003591">
    <property type="entry name" value="Leu-rich_rpt_typical-subtyp"/>
</dbReference>
<dbReference type="InterPro" id="IPR041118">
    <property type="entry name" value="Rx_N"/>
</dbReference>
<dbReference type="Pfam" id="PF18052">
    <property type="entry name" value="Rx_N"/>
    <property type="match status" value="1"/>
</dbReference>
<dbReference type="GO" id="GO:0042742">
    <property type="term" value="P:defense response to bacterium"/>
    <property type="evidence" value="ECO:0007669"/>
    <property type="project" value="UniProtKB-ARBA"/>
</dbReference>
<dbReference type="FunFam" id="3.40.50.300:FF:001091">
    <property type="entry name" value="Probable disease resistance protein At1g61300"/>
    <property type="match status" value="1"/>
</dbReference>
<dbReference type="InterPro" id="IPR002182">
    <property type="entry name" value="NB-ARC"/>
</dbReference>
<dbReference type="OrthoDB" id="771937at2759"/>
<feature type="domain" description="R13L1/DRL21-like LRR repeat region" evidence="11">
    <location>
        <begin position="690"/>
        <end position="816"/>
    </location>
</feature>
<evidence type="ECO:0000259" key="11">
    <source>
        <dbReference type="Pfam" id="PF25019"/>
    </source>
</evidence>
<dbReference type="Proteomes" id="UP000734854">
    <property type="component" value="Unassembled WGS sequence"/>
</dbReference>
<evidence type="ECO:0000259" key="10">
    <source>
        <dbReference type="Pfam" id="PF23559"/>
    </source>
</evidence>
<dbReference type="InterPro" id="IPR001611">
    <property type="entry name" value="Leu-rich_rpt"/>
</dbReference>
<evidence type="ECO:0000256" key="1">
    <source>
        <dbReference type="ARBA" id="ARBA00008894"/>
    </source>
</evidence>
<comment type="caution">
    <text evidence="12">The sequence shown here is derived from an EMBL/GenBank/DDBJ whole genome shotgun (WGS) entry which is preliminary data.</text>
</comment>
<dbReference type="SMART" id="SM00369">
    <property type="entry name" value="LRR_TYP"/>
    <property type="match status" value="3"/>
</dbReference>
<gene>
    <name evidence="12" type="ORF">ZIOFF_074050</name>
</gene>
<organism evidence="12 13">
    <name type="scientific">Zingiber officinale</name>
    <name type="common">Ginger</name>
    <name type="synonym">Amomum zingiber</name>
    <dbReference type="NCBI Taxonomy" id="94328"/>
    <lineage>
        <taxon>Eukaryota</taxon>
        <taxon>Viridiplantae</taxon>
        <taxon>Streptophyta</taxon>
        <taxon>Embryophyta</taxon>
        <taxon>Tracheophyta</taxon>
        <taxon>Spermatophyta</taxon>
        <taxon>Magnoliopsida</taxon>
        <taxon>Liliopsida</taxon>
        <taxon>Zingiberales</taxon>
        <taxon>Zingiberaceae</taxon>
        <taxon>Zingiber</taxon>
    </lineage>
</organism>
<proteinExistence type="inferred from homology"/>
<dbReference type="FunFam" id="1.10.10.10:FF:000322">
    <property type="entry name" value="Probable disease resistance protein At1g63360"/>
    <property type="match status" value="1"/>
</dbReference>
<keyword evidence="2" id="KW-0433">Leucine-rich repeat</keyword>
<comment type="similarity">
    <text evidence="1">Belongs to the disease resistance NB-LRR family.</text>
</comment>
<feature type="domain" description="Disease resistance N-terminal" evidence="9">
    <location>
        <begin position="16"/>
        <end position="100"/>
    </location>
</feature>
<keyword evidence="4" id="KW-0547">Nucleotide-binding</keyword>
<evidence type="ECO:0000313" key="12">
    <source>
        <dbReference type="EMBL" id="KAG6469336.1"/>
    </source>
</evidence>
<evidence type="ECO:0000256" key="5">
    <source>
        <dbReference type="ARBA" id="ARBA00022821"/>
    </source>
</evidence>
<dbReference type="AlphaFoldDB" id="A0A8J5EPR6"/>
<dbReference type="GO" id="GO:0002758">
    <property type="term" value="P:innate immune response-activating signaling pathway"/>
    <property type="evidence" value="ECO:0007669"/>
    <property type="project" value="UniProtKB-ARBA"/>
</dbReference>
<dbReference type="PANTHER" id="PTHR36766">
    <property type="entry name" value="PLANT BROAD-SPECTRUM MILDEW RESISTANCE PROTEIN RPW8"/>
    <property type="match status" value="1"/>
</dbReference>
<dbReference type="Pfam" id="PF00931">
    <property type="entry name" value="NB-ARC"/>
    <property type="match status" value="1"/>
</dbReference>
<evidence type="ECO:0000256" key="3">
    <source>
        <dbReference type="ARBA" id="ARBA00022737"/>
    </source>
</evidence>
<evidence type="ECO:0000256" key="2">
    <source>
        <dbReference type="ARBA" id="ARBA00022614"/>
    </source>
</evidence>
<dbReference type="Pfam" id="PF23559">
    <property type="entry name" value="WHD_DRP"/>
    <property type="match status" value="1"/>
</dbReference>
<keyword evidence="7" id="KW-0175">Coiled coil</keyword>
<dbReference type="PANTHER" id="PTHR36766:SF40">
    <property type="entry name" value="DISEASE RESISTANCE PROTEIN RGA3"/>
    <property type="match status" value="1"/>
</dbReference>
<dbReference type="InterPro" id="IPR056789">
    <property type="entry name" value="LRR_R13L1-DRL21"/>
</dbReference>
<sequence>MEGVALAVGGWLAQPVINMLVDRVWTLRGKLHGLQDDDLQKLHRSLLNIHTIVEKAGMRWSRDARLVEMMKQLQDAAYDAEDFLDELTFHGMKQKIEEEASHKAPNRFYRAIRNAKTKLISDSVKRLNKIQKKLDCIYADMKEMCQLLQVDAVDASDVQYQSDLASATRETSSFLISNVLGREEEQKRIIGLLLRSTDESASASDKGSSFSVIPLVGIGGVGKTTLAQLVYKDKEIQNHFGLKIWICVSENFNVQRLTKEIIESVTKTEHSSQMKLDVLQNILKEKIASKMVMLVLDDVWNEDEEEWRKLCAPFEDAAAGSKVIVTTRSMSIANKIGSVEAIVLGGLDEISFWELFKQCAFGPSKPEEHAELVGIGRSIAWKLKGLPLAAKTVGNLLGSNMNTHHWRSIMKSEVWELQQNKNDIIPVLQLSYQYLSAPLKRCFALCSLFQKDYKFSKTELTRIWMAEGFVVAQGNQRMEDVASKYFHELVNMSLFQQETSFWGHYYVMHDLIHDLTQSVSVDETSRMEYGKSNKISTTLRHLAVETEFIETKELRSRFKKLHSLFCQHLESQPLDFIEKLRSIRVLVLSHCGLQMLPTSVGELVHLRYLDISHNEMEELPESLCELYNLQTLNVNNSPLISLPEDISRLINLRHLDDENGIVLKIKMIGRLTSLQELSEFQVRKEVGFKITELSGLKQLHGNLKITNLENVESKEEAEKAQMKNKEYLDALVLEWGFDPELENKLVAMEEVLDGLQPYESLKQLEIRRYCGARSPSWMKKEELSNLESLELSYCESWKELSILGQFPCLRVVRLTGIESLKRIGFAASGAKENSWFPMLEEFELNNMHALEEFYTLGHFPRLRVLRMEGMRLLKHIDFAAFGSVENSLFPMLEELELIDMDVLEEFSNLGHFQRLRILRMVRMPLLKHIGLASVDATENDLFPMLERLQLMYLPILEELPDLGSLPCLKFLQMKRMPVLKHIDFAFDGATDKILLPRVETLELYDLEALEELPSNLGRLPCLTDLNIANISAVKQISNGFFSIEAISKCFLNLESLSITNMPACEGWCWLDGS</sequence>
<feature type="domain" description="Disease resistance protein winged helix" evidence="10">
    <location>
        <begin position="448"/>
        <end position="515"/>
    </location>
</feature>
<keyword evidence="3" id="KW-0677">Repeat</keyword>
<evidence type="ECO:0000256" key="6">
    <source>
        <dbReference type="ARBA" id="ARBA00022840"/>
    </source>
</evidence>
<evidence type="ECO:0000313" key="13">
    <source>
        <dbReference type="Proteomes" id="UP000734854"/>
    </source>
</evidence>
<evidence type="ECO:0000259" key="9">
    <source>
        <dbReference type="Pfam" id="PF18052"/>
    </source>
</evidence>
<dbReference type="Pfam" id="PF25019">
    <property type="entry name" value="LRR_R13L1-DRL21"/>
    <property type="match status" value="1"/>
</dbReference>
<evidence type="ECO:0000256" key="4">
    <source>
        <dbReference type="ARBA" id="ARBA00022741"/>
    </source>
</evidence>
<evidence type="ECO:0000259" key="8">
    <source>
        <dbReference type="Pfam" id="PF00931"/>
    </source>
</evidence>
<name>A0A8J5EPR6_ZINOF</name>
<keyword evidence="5" id="KW-0611">Plant defense</keyword>
<dbReference type="GO" id="GO:0005524">
    <property type="term" value="F:ATP binding"/>
    <property type="evidence" value="ECO:0007669"/>
    <property type="project" value="UniProtKB-KW"/>
</dbReference>
<feature type="coiled-coil region" evidence="7">
    <location>
        <begin position="703"/>
        <end position="730"/>
    </location>
</feature>
<protein>
    <submittedName>
        <fullName evidence="12">Uncharacterized protein</fullName>
    </submittedName>
</protein>
<dbReference type="GO" id="GO:0043531">
    <property type="term" value="F:ADP binding"/>
    <property type="evidence" value="ECO:0007669"/>
    <property type="project" value="InterPro"/>
</dbReference>
<dbReference type="GO" id="GO:0009626">
    <property type="term" value="P:plant-type hypersensitive response"/>
    <property type="evidence" value="ECO:0007669"/>
    <property type="project" value="UniProtKB-ARBA"/>
</dbReference>